<dbReference type="SUPFAM" id="SSF52540">
    <property type="entry name" value="P-loop containing nucleoside triphosphate hydrolases"/>
    <property type="match status" value="1"/>
</dbReference>
<feature type="compositionally biased region" description="Basic and acidic residues" evidence="1">
    <location>
        <begin position="323"/>
        <end position="338"/>
    </location>
</feature>
<dbReference type="GO" id="GO:0005829">
    <property type="term" value="C:cytosol"/>
    <property type="evidence" value="ECO:0007669"/>
    <property type="project" value="TreeGrafter"/>
</dbReference>
<organism evidence="3 4">
    <name type="scientific">Natronomonas pharaonis (strain ATCC 35678 / DSM 2160 / CIP 103997 / JCM 8858 / NBRC 14720 / NCIMB 2260 / Gabara)</name>
    <name type="common">Halobacterium pharaonis</name>
    <dbReference type="NCBI Taxonomy" id="348780"/>
    <lineage>
        <taxon>Archaea</taxon>
        <taxon>Methanobacteriati</taxon>
        <taxon>Methanobacteriota</taxon>
        <taxon>Stenosarchaea group</taxon>
        <taxon>Halobacteria</taxon>
        <taxon>Halobacteriales</taxon>
        <taxon>Natronomonadaceae</taxon>
        <taxon>Natronomonas</taxon>
    </lineage>
</organism>
<proteinExistence type="predicted"/>
<dbReference type="InterPro" id="IPR002586">
    <property type="entry name" value="CobQ/CobB/MinD/ParA_Nub-bd_dom"/>
</dbReference>
<feature type="compositionally biased region" description="Basic and acidic residues" evidence="1">
    <location>
        <begin position="387"/>
        <end position="417"/>
    </location>
</feature>
<dbReference type="PANTHER" id="PTHR43384">
    <property type="entry name" value="SEPTUM SITE-DETERMINING PROTEIN MIND HOMOLOG, CHLOROPLASTIC-RELATED"/>
    <property type="match status" value="1"/>
</dbReference>
<accession>A0A1U7ETR4</accession>
<protein>
    <submittedName>
        <fullName evidence="3">ParA domain protein</fullName>
    </submittedName>
</protein>
<evidence type="ECO:0000259" key="2">
    <source>
        <dbReference type="Pfam" id="PF01656"/>
    </source>
</evidence>
<dbReference type="EMBL" id="CR936257">
    <property type="protein sequence ID" value="CAI48310.1"/>
    <property type="molecule type" value="Genomic_DNA"/>
</dbReference>
<keyword evidence="4" id="KW-1185">Reference proteome</keyword>
<evidence type="ECO:0000256" key="1">
    <source>
        <dbReference type="SAM" id="MobiDB-lite"/>
    </source>
</evidence>
<dbReference type="InterPro" id="IPR027417">
    <property type="entry name" value="P-loop_NTPase"/>
</dbReference>
<dbReference type="Pfam" id="PF01656">
    <property type="entry name" value="CbiA"/>
    <property type="match status" value="1"/>
</dbReference>
<evidence type="ECO:0000313" key="4">
    <source>
        <dbReference type="Proteomes" id="UP000002698"/>
    </source>
</evidence>
<dbReference type="AlphaFoldDB" id="A0A1U7ETR4"/>
<gene>
    <name evidence="3" type="primary">parA3</name>
    <name evidence="3" type="ordered locus">NP_0438A</name>
</gene>
<dbReference type="PANTHER" id="PTHR43384:SF10">
    <property type="entry name" value="ATPASE INVOLVED IN CHROMOSOME PARTITIONING, PARA_MIND FAMILY"/>
    <property type="match status" value="1"/>
</dbReference>
<dbReference type="Gene3D" id="3.40.50.300">
    <property type="entry name" value="P-loop containing nucleotide triphosphate hydrolases"/>
    <property type="match status" value="1"/>
</dbReference>
<sequence length="417" mass="43326">MSGDVLVVTSGKGGVGKTTTVVNLAIALRQHGHSVAVLDADLGMPDVGEFLSIDAKPTLHDVLAGRADITEATVEIGDGLAFVFGDTSLEGFAQADPAKLEAVISDLTDEYQCVLVDTGGGLTYETVFPMDLGDAVLLVTSPVPAAIADTKKSKQVAERLGVPVCGVVVTHADGDAHPESVASELDVDFLGSVPDDEAIVESAAKRQPVVAYAPESAATVAYYRLAERIADEETAALEPLDTAAKAPEEVFESATDITDVDDSDDATESEADGESDAEPDTEAERDESGDEAEPRGAEDDDASEADSEAAVGESENEVEDTGGDGRTEADDGKRHGVDDTSDADDEKPAADEPTTEAKTPAEMAGGIDEPEPGLHTGGTDDADASEEGARGGRDDTETEDGSKDDEGFFDRLFSRFR</sequence>
<dbReference type="InterPro" id="IPR050625">
    <property type="entry name" value="ParA/MinD_ATPase"/>
</dbReference>
<dbReference type="HOGENOM" id="CLU_658276_0_0_2"/>
<dbReference type="GeneID" id="3700856"/>
<dbReference type="RefSeq" id="WP_011321946.1">
    <property type="nucleotide sequence ID" value="NC_007426.1"/>
</dbReference>
<feature type="compositionally biased region" description="Acidic residues" evidence="1">
    <location>
        <begin position="258"/>
        <end position="291"/>
    </location>
</feature>
<dbReference type="GO" id="GO:0016887">
    <property type="term" value="F:ATP hydrolysis activity"/>
    <property type="evidence" value="ECO:0007669"/>
    <property type="project" value="TreeGrafter"/>
</dbReference>
<feature type="domain" description="CobQ/CobB/MinD/ParA nucleotide binding" evidence="2">
    <location>
        <begin position="6"/>
        <end position="209"/>
    </location>
</feature>
<name>A0A1U7ETR4_NATPD</name>
<dbReference type="OrthoDB" id="31168at2157"/>
<dbReference type="STRING" id="348780.NP_0438A"/>
<dbReference type="Proteomes" id="UP000002698">
    <property type="component" value="Chromosome"/>
</dbReference>
<dbReference type="KEGG" id="nph:NP_0438A"/>
<dbReference type="eggNOG" id="arCOG00589">
    <property type="taxonomic scope" value="Archaea"/>
</dbReference>
<dbReference type="GO" id="GO:0051782">
    <property type="term" value="P:negative regulation of cell division"/>
    <property type="evidence" value="ECO:0007669"/>
    <property type="project" value="TreeGrafter"/>
</dbReference>
<feature type="region of interest" description="Disordered" evidence="1">
    <location>
        <begin position="239"/>
        <end position="417"/>
    </location>
</feature>
<dbReference type="EnsemblBacteria" id="CAI48310">
    <property type="protein sequence ID" value="CAI48310"/>
    <property type="gene ID" value="NP_0438A"/>
</dbReference>
<evidence type="ECO:0000313" key="3">
    <source>
        <dbReference type="EMBL" id="CAI48310.1"/>
    </source>
</evidence>
<dbReference type="GO" id="GO:0005524">
    <property type="term" value="F:ATP binding"/>
    <property type="evidence" value="ECO:0007669"/>
    <property type="project" value="TreeGrafter"/>
</dbReference>
<reference evidence="3 4" key="1">
    <citation type="journal article" date="2005" name="Genome Res.">
        <title>Living with two extremes: conclusions from the genome sequence of Natronomonas pharaonis.</title>
        <authorList>
            <person name="Falb M."/>
            <person name="Pfeiffer F."/>
            <person name="Palm P."/>
            <person name="Rodewald K."/>
            <person name="Hickmann V."/>
            <person name="Tittor J."/>
            <person name="Oesterhelt D."/>
        </authorList>
    </citation>
    <scope>NUCLEOTIDE SEQUENCE [LARGE SCALE GENOMIC DNA]</scope>
    <source>
        <strain evidence="4">ATCC 35678 / DSM 2160 / CIP 103997 / JCM 8858 / NBRC 14720 / NCIMB 2260 / Gabara</strain>
    </source>
</reference>
<dbReference type="GO" id="GO:0009898">
    <property type="term" value="C:cytoplasmic side of plasma membrane"/>
    <property type="evidence" value="ECO:0007669"/>
    <property type="project" value="TreeGrafter"/>
</dbReference>
<feature type="compositionally biased region" description="Acidic residues" evidence="1">
    <location>
        <begin position="298"/>
        <end position="307"/>
    </location>
</feature>